<sequence>MHWIYLLIAAILMFAAMMARLPGWLVFLMMLGSLVAAIAWIVGWMSARISSGARSEVHILSPDELRVLREQAEARRNSSSADSEDAAP</sequence>
<dbReference type="PATRIC" id="fig|1121015.4.peg.1003"/>
<evidence type="ECO:0000313" key="3">
    <source>
        <dbReference type="Proteomes" id="UP000029385"/>
    </source>
</evidence>
<feature type="transmembrane region" description="Helical" evidence="1">
    <location>
        <begin position="28"/>
        <end position="47"/>
    </location>
</feature>
<reference evidence="2 3" key="1">
    <citation type="submission" date="2013-09" db="EMBL/GenBank/DDBJ databases">
        <title>Genome sequencing of Arenimonas oryziterrae.</title>
        <authorList>
            <person name="Chen F."/>
            <person name="Wang G."/>
        </authorList>
    </citation>
    <scope>NUCLEOTIDE SEQUENCE [LARGE SCALE GENOMIC DNA]</scope>
    <source>
        <strain evidence="2 3">YC6267</strain>
    </source>
</reference>
<keyword evidence="3" id="KW-1185">Reference proteome</keyword>
<dbReference type="STRING" id="1121015.GCA_000420545_01964"/>
<dbReference type="Proteomes" id="UP000029385">
    <property type="component" value="Unassembled WGS sequence"/>
</dbReference>
<accession>A0A091AYQ0</accession>
<dbReference type="AlphaFoldDB" id="A0A091AYQ0"/>
<evidence type="ECO:0000313" key="2">
    <source>
        <dbReference type="EMBL" id="KFN43794.1"/>
    </source>
</evidence>
<comment type="caution">
    <text evidence="2">The sequence shown here is derived from an EMBL/GenBank/DDBJ whole genome shotgun (WGS) entry which is preliminary data.</text>
</comment>
<dbReference type="RefSeq" id="WP_026802553.1">
    <property type="nucleotide sequence ID" value="NZ_ATVD01000003.1"/>
</dbReference>
<protein>
    <submittedName>
        <fullName evidence="2">Uncharacterized protein</fullName>
    </submittedName>
</protein>
<keyword evidence="1" id="KW-1133">Transmembrane helix</keyword>
<keyword evidence="1" id="KW-0812">Transmembrane</keyword>
<name>A0A091AYQ0_9GAMM</name>
<keyword evidence="1" id="KW-0472">Membrane</keyword>
<dbReference type="EMBL" id="AVCI01000004">
    <property type="protein sequence ID" value="KFN43794.1"/>
    <property type="molecule type" value="Genomic_DNA"/>
</dbReference>
<organism evidence="2 3">
    <name type="scientific">Arenimonas oryziterrae DSM 21050 = YC6267</name>
    <dbReference type="NCBI Taxonomy" id="1121015"/>
    <lineage>
        <taxon>Bacteria</taxon>
        <taxon>Pseudomonadati</taxon>
        <taxon>Pseudomonadota</taxon>
        <taxon>Gammaproteobacteria</taxon>
        <taxon>Lysobacterales</taxon>
        <taxon>Lysobacteraceae</taxon>
        <taxon>Arenimonas</taxon>
    </lineage>
</organism>
<dbReference type="eggNOG" id="ENOG503028T">
    <property type="taxonomic scope" value="Bacteria"/>
</dbReference>
<gene>
    <name evidence="2" type="ORF">N789_07565</name>
</gene>
<proteinExistence type="predicted"/>
<evidence type="ECO:0000256" key="1">
    <source>
        <dbReference type="SAM" id="Phobius"/>
    </source>
</evidence>